<dbReference type="PANTHER" id="PTHR12935">
    <property type="entry name" value="GAMMA-GLUTAMYLCYCLOTRANSFERASE"/>
    <property type="match status" value="1"/>
</dbReference>
<dbReference type="InterPro" id="IPR036568">
    <property type="entry name" value="GGCT-like_sf"/>
</dbReference>
<accession>A0A1U7JDH9</accession>
<dbReference type="OrthoDB" id="141582at2"/>
<comment type="caution">
    <text evidence="3">The sequence shown here is derived from an EMBL/GenBank/DDBJ whole genome shotgun (WGS) entry which is preliminary data.</text>
</comment>
<dbReference type="PANTHER" id="PTHR12935:SF0">
    <property type="entry name" value="GAMMA-GLUTAMYLCYCLOTRANSFERASE"/>
    <property type="match status" value="1"/>
</dbReference>
<dbReference type="Gene3D" id="3.10.490.10">
    <property type="entry name" value="Gamma-glutamyl cyclotransferase-like"/>
    <property type="match status" value="1"/>
</dbReference>
<dbReference type="SUPFAM" id="SSF110857">
    <property type="entry name" value="Gamma-glutamyl cyclotransferase-like"/>
    <property type="match status" value="1"/>
</dbReference>
<dbReference type="Proteomes" id="UP000185783">
    <property type="component" value="Unassembled WGS sequence"/>
</dbReference>
<organism evidence="3 4">
    <name type="scientific">Pseudovibrio exalbescens</name>
    <dbReference type="NCBI Taxonomy" id="197461"/>
    <lineage>
        <taxon>Bacteria</taxon>
        <taxon>Pseudomonadati</taxon>
        <taxon>Pseudomonadota</taxon>
        <taxon>Alphaproteobacteria</taxon>
        <taxon>Hyphomicrobiales</taxon>
        <taxon>Stappiaceae</taxon>
        <taxon>Pseudovibrio</taxon>
    </lineage>
</organism>
<dbReference type="InterPro" id="IPR017939">
    <property type="entry name" value="G-Glutamylcylcotransferase"/>
</dbReference>
<dbReference type="GO" id="GO:0003839">
    <property type="term" value="F:gamma-glutamylcyclotransferase activity"/>
    <property type="evidence" value="ECO:0007669"/>
    <property type="project" value="InterPro"/>
</dbReference>
<evidence type="ECO:0000313" key="3">
    <source>
        <dbReference type="EMBL" id="OKL42810.1"/>
    </source>
</evidence>
<evidence type="ECO:0000259" key="2">
    <source>
        <dbReference type="Pfam" id="PF06094"/>
    </source>
</evidence>
<keyword evidence="4" id="KW-1185">Reference proteome</keyword>
<protein>
    <recommendedName>
        <fullName evidence="2">Gamma-glutamylcyclotransferase AIG2-like domain-containing protein</fullName>
    </recommendedName>
</protein>
<evidence type="ECO:0000313" key="4">
    <source>
        <dbReference type="Proteomes" id="UP000185783"/>
    </source>
</evidence>
<dbReference type="AlphaFoldDB" id="A0A1U7JDH9"/>
<sequence>MALYFAYGQLMNPDGMEKRCPGGKAIGPAFMEGYRFIVTSEGTTSMVQAPGSRVHGVLWDVRIGHVATIDGAEALFRKAQHKVFLPVRSGPVTRNALVYFSQTARTGSPHAKIWHDVMVGATHWGFPKTYIEELKGWESRRQ</sequence>
<reference evidence="3 4" key="1">
    <citation type="submission" date="2016-03" db="EMBL/GenBank/DDBJ databases">
        <title>Genome sequence of Nesiotobacter sp. nov., a moderately halophilic alphaproteobacterium isolated from the Yellow Sea, China.</title>
        <authorList>
            <person name="Zhang G."/>
            <person name="Zhang R."/>
        </authorList>
    </citation>
    <scope>NUCLEOTIDE SEQUENCE [LARGE SCALE GENOMIC DNA]</scope>
    <source>
        <strain evidence="3 4">WB1-6</strain>
    </source>
</reference>
<keyword evidence="1" id="KW-0456">Lyase</keyword>
<feature type="domain" description="Gamma-glutamylcyclotransferase AIG2-like" evidence="2">
    <location>
        <begin position="4"/>
        <end position="104"/>
    </location>
</feature>
<dbReference type="EMBL" id="LVVZ01000032">
    <property type="protein sequence ID" value="OKL42810.1"/>
    <property type="molecule type" value="Genomic_DNA"/>
</dbReference>
<dbReference type="Pfam" id="PF06094">
    <property type="entry name" value="GGACT"/>
    <property type="match status" value="1"/>
</dbReference>
<dbReference type="InterPro" id="IPR009288">
    <property type="entry name" value="AIG2-like_dom"/>
</dbReference>
<proteinExistence type="predicted"/>
<dbReference type="RefSeq" id="WP_028481898.1">
    <property type="nucleotide sequence ID" value="NZ_LVVZ01000032.1"/>
</dbReference>
<gene>
    <name evidence="3" type="ORF">A3843_16695</name>
</gene>
<dbReference type="InterPro" id="IPR013024">
    <property type="entry name" value="GGCT-like"/>
</dbReference>
<evidence type="ECO:0000256" key="1">
    <source>
        <dbReference type="ARBA" id="ARBA00023239"/>
    </source>
</evidence>
<name>A0A1U7JDH9_9HYPH</name>
<dbReference type="STRING" id="197461.A3843_16695"/>
<dbReference type="CDD" id="cd06661">
    <property type="entry name" value="GGCT_like"/>
    <property type="match status" value="1"/>
</dbReference>